<comment type="pathway">
    <text evidence="3">Protein modification; protein ubiquitination.</text>
</comment>
<dbReference type="GO" id="GO:0004674">
    <property type="term" value="F:protein serine/threonine kinase activity"/>
    <property type="evidence" value="ECO:0007669"/>
    <property type="project" value="UniProtKB-KW"/>
</dbReference>
<evidence type="ECO:0000256" key="1">
    <source>
        <dbReference type="ARBA" id="ARBA00000900"/>
    </source>
</evidence>
<reference evidence="16" key="1">
    <citation type="submission" date="2020-03" db="EMBL/GenBank/DDBJ databases">
        <title>A high-quality chromosome-level genome assembly of a woody plant with both climbing and erect habits, Rhamnella rubrinervis.</title>
        <authorList>
            <person name="Lu Z."/>
            <person name="Yang Y."/>
            <person name="Zhu X."/>
            <person name="Sun Y."/>
        </authorList>
    </citation>
    <scope>NUCLEOTIDE SEQUENCE</scope>
    <source>
        <strain evidence="16">BYM</strain>
        <tissue evidence="16">Leaf</tissue>
    </source>
</reference>
<dbReference type="FunFam" id="3.30.200.20:FF:000162">
    <property type="entry name" value="Adenine nucleotide alpha hydrolase-like domain kinase"/>
    <property type="match status" value="1"/>
</dbReference>
<dbReference type="InterPro" id="IPR008271">
    <property type="entry name" value="Ser/Thr_kinase_AS"/>
</dbReference>
<keyword evidence="9 12" id="KW-0067">ATP-binding</keyword>
<comment type="function">
    <text evidence="2">Functions as an E3 ubiquitin ligase.</text>
</comment>
<evidence type="ECO:0000313" key="16">
    <source>
        <dbReference type="EMBL" id="KAF3439635.1"/>
    </source>
</evidence>
<evidence type="ECO:0008006" key="18">
    <source>
        <dbReference type="Google" id="ProtNLM"/>
    </source>
</evidence>
<dbReference type="InterPro" id="IPR013083">
    <property type="entry name" value="Znf_RING/FYVE/PHD"/>
</dbReference>
<proteinExistence type="predicted"/>
<dbReference type="PROSITE" id="PS50011">
    <property type="entry name" value="PROTEIN_KINASE_DOM"/>
    <property type="match status" value="1"/>
</dbReference>
<dbReference type="CDD" id="cd01989">
    <property type="entry name" value="USP_STK_Ubox_N"/>
    <property type="match status" value="1"/>
</dbReference>
<dbReference type="GO" id="GO:0005524">
    <property type="term" value="F:ATP binding"/>
    <property type="evidence" value="ECO:0007669"/>
    <property type="project" value="UniProtKB-UniRule"/>
</dbReference>
<comment type="catalytic activity">
    <reaction evidence="10">
        <text>L-threonyl-[protein] + ATP = O-phospho-L-threonyl-[protein] + ADP + H(+)</text>
        <dbReference type="Rhea" id="RHEA:46608"/>
        <dbReference type="Rhea" id="RHEA-COMP:11060"/>
        <dbReference type="Rhea" id="RHEA-COMP:11605"/>
        <dbReference type="ChEBI" id="CHEBI:15378"/>
        <dbReference type="ChEBI" id="CHEBI:30013"/>
        <dbReference type="ChEBI" id="CHEBI:30616"/>
        <dbReference type="ChEBI" id="CHEBI:61977"/>
        <dbReference type="ChEBI" id="CHEBI:456216"/>
        <dbReference type="EC" id="2.7.11.1"/>
    </reaction>
</comment>
<dbReference type="Gene3D" id="3.30.40.10">
    <property type="entry name" value="Zinc/RING finger domain, C3HC4 (zinc finger)"/>
    <property type="match status" value="1"/>
</dbReference>
<dbReference type="Pfam" id="PF04564">
    <property type="entry name" value="U-box"/>
    <property type="match status" value="1"/>
</dbReference>
<feature type="binding site" evidence="12">
    <location>
        <position position="444"/>
    </location>
    <ligand>
        <name>ATP</name>
        <dbReference type="ChEBI" id="CHEBI:30616"/>
    </ligand>
</feature>
<comment type="catalytic activity">
    <reaction evidence="1">
        <text>S-ubiquitinyl-[E2 ubiquitin-conjugating enzyme]-L-cysteine + [acceptor protein]-L-lysine = [E2 ubiquitin-conjugating enzyme]-L-cysteine + N(6)-ubiquitinyl-[acceptor protein]-L-lysine.</text>
        <dbReference type="EC" id="2.3.2.27"/>
    </reaction>
</comment>
<dbReference type="CDD" id="cd16655">
    <property type="entry name" value="RING-Ubox_WDSUB1-like"/>
    <property type="match status" value="1"/>
</dbReference>
<dbReference type="PROSITE" id="PS51698">
    <property type="entry name" value="U_BOX"/>
    <property type="match status" value="1"/>
</dbReference>
<evidence type="ECO:0000256" key="10">
    <source>
        <dbReference type="ARBA" id="ARBA00047899"/>
    </source>
</evidence>
<dbReference type="Gene3D" id="3.40.50.620">
    <property type="entry name" value="HUPs"/>
    <property type="match status" value="1"/>
</dbReference>
<organism evidence="16 17">
    <name type="scientific">Rhamnella rubrinervis</name>
    <dbReference type="NCBI Taxonomy" id="2594499"/>
    <lineage>
        <taxon>Eukaryota</taxon>
        <taxon>Viridiplantae</taxon>
        <taxon>Streptophyta</taxon>
        <taxon>Embryophyta</taxon>
        <taxon>Tracheophyta</taxon>
        <taxon>Spermatophyta</taxon>
        <taxon>Magnoliopsida</taxon>
        <taxon>eudicotyledons</taxon>
        <taxon>Gunneridae</taxon>
        <taxon>Pentapetalae</taxon>
        <taxon>rosids</taxon>
        <taxon>fabids</taxon>
        <taxon>Rosales</taxon>
        <taxon>Rhamnaceae</taxon>
        <taxon>rhamnoid group</taxon>
        <taxon>Rhamneae</taxon>
        <taxon>Rhamnella</taxon>
    </lineage>
</organism>
<evidence type="ECO:0000256" key="12">
    <source>
        <dbReference type="PROSITE-ProRule" id="PRU10141"/>
    </source>
</evidence>
<evidence type="ECO:0000256" key="11">
    <source>
        <dbReference type="ARBA" id="ARBA00048679"/>
    </source>
</evidence>
<dbReference type="UniPathway" id="UPA00143"/>
<dbReference type="OrthoDB" id="10064100at2759"/>
<sequence length="774" mass="86430">MSHDGFAVSATKYSVAVAVGRDSGGGGGKGSRRAVLWAMDNLMHEADRFVLVHVMPKIVSIPTPSGDRIPITELEANVVEMYVQDIKEKLEEVFIPFKKLCKTRQMETLILDDDDPATALLRYASNSHINSLVLGSCSSNYITRKLKGPGVPTNVLRYALNTLDIYVVSKSGIITKAASPSYVSGTASAQYYFAQGDHREGSRGFSEQVSGLRSFSNESQVHKTFGASTISDLSFMNSESFTQVGSPTNSGIDLETNLQNFGDELEALSSERSYSMASLKSEQADANAEIEQLRQELQSTIALYKRTCGELVHAQKKVQLLSSECLEDARSMNAALEREETLRKVAAEERSKHLEAMKEVENVKLLLAREAYERQIAELNALKESSEKRKIVDALFSSDCRYKRYTRNEIEVATNFFSETNVIGEGGYGKVYKCSLDHAPVAVKVLQSDAGSKKEEFLKEVEVLSQLHHPNVVLLLGACPDSGCLVYEYLENGSLEDHIFHHNERPPLPWFIRFRIVFEIACGLAFLHNSKPKPIVHRDLKPGNILLDRNYVSKIGDVGLAKLISDVVPDNITEYRDSILAGTLFYLDPEYQRTGTIRPKSDLYAFGIIILQLLTARHPNGLLLTIENAIANGSFVNLLDKSVVDWPLVETEELARVALKCSKLRCRDRPDLEAEVLPVLKRLVDIANASIKVERNNIYAPSHYYCPILQEIMDDPHIAADGFTYEYRAIKAWLEKHRVSPSTKLKLQHSTLTPDHSLRSAIHDWRSRVTLSSV</sequence>
<keyword evidence="4" id="KW-0723">Serine/threonine-protein kinase</keyword>
<evidence type="ECO:0000256" key="4">
    <source>
        <dbReference type="ARBA" id="ARBA00022527"/>
    </source>
</evidence>
<dbReference type="FunFam" id="1.10.510.10:FF:001023">
    <property type="entry name" value="Os07g0541700 protein"/>
    <property type="match status" value="1"/>
</dbReference>
<dbReference type="PROSITE" id="PS00107">
    <property type="entry name" value="PROTEIN_KINASE_ATP"/>
    <property type="match status" value="1"/>
</dbReference>
<feature type="coiled-coil region" evidence="13">
    <location>
        <begin position="362"/>
        <end position="389"/>
    </location>
</feature>
<keyword evidence="17" id="KW-1185">Reference proteome</keyword>
<dbReference type="Gene3D" id="3.30.200.20">
    <property type="entry name" value="Phosphorylase Kinase, domain 1"/>
    <property type="match status" value="1"/>
</dbReference>
<evidence type="ECO:0000256" key="13">
    <source>
        <dbReference type="SAM" id="Coils"/>
    </source>
</evidence>
<dbReference type="PANTHER" id="PTHR45647">
    <property type="entry name" value="OS02G0152300 PROTEIN"/>
    <property type="match status" value="1"/>
</dbReference>
<evidence type="ECO:0000256" key="3">
    <source>
        <dbReference type="ARBA" id="ARBA00004906"/>
    </source>
</evidence>
<evidence type="ECO:0000259" key="15">
    <source>
        <dbReference type="PROSITE" id="PS51698"/>
    </source>
</evidence>
<evidence type="ECO:0000256" key="8">
    <source>
        <dbReference type="ARBA" id="ARBA00022786"/>
    </source>
</evidence>
<evidence type="ECO:0000256" key="7">
    <source>
        <dbReference type="ARBA" id="ARBA00022777"/>
    </source>
</evidence>
<dbReference type="SUPFAM" id="SSF56112">
    <property type="entry name" value="Protein kinase-like (PK-like)"/>
    <property type="match status" value="1"/>
</dbReference>
<comment type="caution">
    <text evidence="16">The sequence shown here is derived from an EMBL/GenBank/DDBJ whole genome shotgun (WGS) entry which is preliminary data.</text>
</comment>
<comment type="catalytic activity">
    <reaction evidence="11">
        <text>L-seryl-[protein] + ATP = O-phospho-L-seryl-[protein] + ADP + H(+)</text>
        <dbReference type="Rhea" id="RHEA:17989"/>
        <dbReference type="Rhea" id="RHEA-COMP:9863"/>
        <dbReference type="Rhea" id="RHEA-COMP:11604"/>
        <dbReference type="ChEBI" id="CHEBI:15378"/>
        <dbReference type="ChEBI" id="CHEBI:29999"/>
        <dbReference type="ChEBI" id="CHEBI:30616"/>
        <dbReference type="ChEBI" id="CHEBI:83421"/>
        <dbReference type="ChEBI" id="CHEBI:456216"/>
        <dbReference type="EC" id="2.7.11.1"/>
    </reaction>
</comment>
<name>A0A8K0E575_9ROSA</name>
<keyword evidence="6 12" id="KW-0547">Nucleotide-binding</keyword>
<dbReference type="Proteomes" id="UP000796880">
    <property type="component" value="Unassembled WGS sequence"/>
</dbReference>
<dbReference type="SUPFAM" id="SSF57850">
    <property type="entry name" value="RING/U-box"/>
    <property type="match status" value="1"/>
</dbReference>
<dbReference type="GO" id="GO:0016567">
    <property type="term" value="P:protein ubiquitination"/>
    <property type="evidence" value="ECO:0007669"/>
    <property type="project" value="UniProtKB-UniPathway"/>
</dbReference>
<feature type="coiled-coil region" evidence="13">
    <location>
        <begin position="276"/>
        <end position="307"/>
    </location>
</feature>
<protein>
    <recommendedName>
        <fullName evidence="18">E3 ubiquitin ligase</fullName>
    </recommendedName>
</protein>
<keyword evidence="8" id="KW-0833">Ubl conjugation pathway</keyword>
<evidence type="ECO:0000313" key="17">
    <source>
        <dbReference type="Proteomes" id="UP000796880"/>
    </source>
</evidence>
<evidence type="ECO:0000256" key="6">
    <source>
        <dbReference type="ARBA" id="ARBA00022741"/>
    </source>
</evidence>
<feature type="domain" description="Protein kinase" evidence="14">
    <location>
        <begin position="417"/>
        <end position="680"/>
    </location>
</feature>
<evidence type="ECO:0000256" key="9">
    <source>
        <dbReference type="ARBA" id="ARBA00022840"/>
    </source>
</evidence>
<keyword evidence="13" id="KW-0175">Coiled coil</keyword>
<keyword evidence="5" id="KW-0808">Transferase</keyword>
<evidence type="ECO:0000256" key="2">
    <source>
        <dbReference type="ARBA" id="ARBA00003861"/>
    </source>
</evidence>
<feature type="domain" description="U-box" evidence="15">
    <location>
        <begin position="699"/>
        <end position="772"/>
    </location>
</feature>
<dbReference type="EMBL" id="VOIH02000008">
    <property type="protein sequence ID" value="KAF3439635.1"/>
    <property type="molecule type" value="Genomic_DNA"/>
</dbReference>
<dbReference type="PROSITE" id="PS00108">
    <property type="entry name" value="PROTEIN_KINASE_ST"/>
    <property type="match status" value="1"/>
</dbReference>
<dbReference type="InterPro" id="IPR014729">
    <property type="entry name" value="Rossmann-like_a/b/a_fold"/>
</dbReference>
<keyword evidence="7" id="KW-0418">Kinase</keyword>
<dbReference type="SUPFAM" id="SSF52402">
    <property type="entry name" value="Adenine nucleotide alpha hydrolases-like"/>
    <property type="match status" value="1"/>
</dbReference>
<dbReference type="SMART" id="SM00504">
    <property type="entry name" value="Ubox"/>
    <property type="match status" value="1"/>
</dbReference>
<dbReference type="Gene3D" id="1.10.510.10">
    <property type="entry name" value="Transferase(Phosphotransferase) domain 1"/>
    <property type="match status" value="1"/>
</dbReference>
<gene>
    <name evidence="16" type="ORF">FNV43_RR17913</name>
</gene>
<evidence type="ECO:0000259" key="14">
    <source>
        <dbReference type="PROSITE" id="PS50011"/>
    </source>
</evidence>
<accession>A0A8K0E575</accession>
<dbReference type="SMART" id="SM00220">
    <property type="entry name" value="S_TKc"/>
    <property type="match status" value="1"/>
</dbReference>
<dbReference type="InterPro" id="IPR017441">
    <property type="entry name" value="Protein_kinase_ATP_BS"/>
</dbReference>
<dbReference type="InterPro" id="IPR001245">
    <property type="entry name" value="Ser-Thr/Tyr_kinase_cat_dom"/>
</dbReference>
<dbReference type="PANTHER" id="PTHR45647:SF65">
    <property type="entry name" value="U-BOX DOMAIN-CONTAINING PROTEIN KINASE FAMILY PROTEIN"/>
    <property type="match status" value="1"/>
</dbReference>
<dbReference type="InterPro" id="IPR051348">
    <property type="entry name" value="U-box_ubiquitin_ligases"/>
</dbReference>
<dbReference type="AlphaFoldDB" id="A0A8K0E575"/>
<dbReference type="InterPro" id="IPR000719">
    <property type="entry name" value="Prot_kinase_dom"/>
</dbReference>
<dbReference type="InterPro" id="IPR003613">
    <property type="entry name" value="Ubox_domain"/>
</dbReference>
<dbReference type="GO" id="GO:0061630">
    <property type="term" value="F:ubiquitin protein ligase activity"/>
    <property type="evidence" value="ECO:0007669"/>
    <property type="project" value="UniProtKB-EC"/>
</dbReference>
<dbReference type="Pfam" id="PF07714">
    <property type="entry name" value="PK_Tyr_Ser-Thr"/>
    <property type="match status" value="1"/>
</dbReference>
<dbReference type="InterPro" id="IPR011009">
    <property type="entry name" value="Kinase-like_dom_sf"/>
</dbReference>
<evidence type="ECO:0000256" key="5">
    <source>
        <dbReference type="ARBA" id="ARBA00022679"/>
    </source>
</evidence>